<dbReference type="EMBL" id="MN740981">
    <property type="protein sequence ID" value="QHU21151.1"/>
    <property type="molecule type" value="Genomic_DNA"/>
</dbReference>
<protein>
    <submittedName>
        <fullName evidence="2">Uncharacterized protein</fullName>
    </submittedName>
</protein>
<feature type="transmembrane region" description="Helical" evidence="1">
    <location>
        <begin position="276"/>
        <end position="299"/>
    </location>
</feature>
<keyword evidence="1" id="KW-0812">Transmembrane</keyword>
<feature type="transmembrane region" description="Helical" evidence="1">
    <location>
        <begin position="453"/>
        <end position="473"/>
    </location>
</feature>
<feature type="transmembrane region" description="Helical" evidence="1">
    <location>
        <begin position="196"/>
        <end position="214"/>
    </location>
</feature>
<feature type="transmembrane region" description="Helical" evidence="1">
    <location>
        <begin position="20"/>
        <end position="39"/>
    </location>
</feature>
<dbReference type="AlphaFoldDB" id="A0A6C0KV89"/>
<reference evidence="2" key="1">
    <citation type="journal article" date="2020" name="Nature">
        <title>Giant virus diversity and host interactions through global metagenomics.</title>
        <authorList>
            <person name="Schulz F."/>
            <person name="Roux S."/>
            <person name="Paez-Espino D."/>
            <person name="Jungbluth S."/>
            <person name="Walsh D.A."/>
            <person name="Denef V.J."/>
            <person name="McMahon K.D."/>
            <person name="Konstantinidis K.T."/>
            <person name="Eloe-Fadrosh E.A."/>
            <person name="Kyrpides N.C."/>
            <person name="Woyke T."/>
        </authorList>
    </citation>
    <scope>NUCLEOTIDE SEQUENCE</scope>
    <source>
        <strain evidence="2">GVMAG-S-3300013094-100</strain>
    </source>
</reference>
<accession>A0A6C0KV89</accession>
<feature type="transmembrane region" description="Helical" evidence="1">
    <location>
        <begin position="234"/>
        <end position="264"/>
    </location>
</feature>
<evidence type="ECO:0000256" key="1">
    <source>
        <dbReference type="SAM" id="Phobius"/>
    </source>
</evidence>
<evidence type="ECO:0000313" key="2">
    <source>
        <dbReference type="EMBL" id="QHU21151.1"/>
    </source>
</evidence>
<feature type="transmembrane region" description="Helical" evidence="1">
    <location>
        <begin position="75"/>
        <end position="98"/>
    </location>
</feature>
<proteinExistence type="predicted"/>
<feature type="transmembrane region" description="Helical" evidence="1">
    <location>
        <begin position="160"/>
        <end position="184"/>
    </location>
</feature>
<keyword evidence="1" id="KW-0472">Membrane</keyword>
<keyword evidence="1" id="KW-1133">Transmembrane helix</keyword>
<feature type="transmembrane region" description="Helical" evidence="1">
    <location>
        <begin position="424"/>
        <end position="441"/>
    </location>
</feature>
<name>A0A6C0KV89_9ZZZZ</name>
<organism evidence="2">
    <name type="scientific">viral metagenome</name>
    <dbReference type="NCBI Taxonomy" id="1070528"/>
    <lineage>
        <taxon>unclassified sequences</taxon>
        <taxon>metagenomes</taxon>
        <taxon>organismal metagenomes</taxon>
    </lineage>
</organism>
<sequence length="480" mass="54117">MSAAPSNINYTSFSNDRPGYGISITLFFIFFIALLSPLIQGLFEKNKQILEAATDATAMTGSTIGFLQRYYKTTFLVTIISIVLFIIIPIALLLYIALKIDIQFNIGNRLVKACGGVKYYQRETGNELVSSLIYVPSNSLVDSSDSSIKSLVKYNAFLNLIYLGLALIFIAYICYILVYVRLFVSEEPSFKMIPNKMVYIGLFLFIFGYGLYFLSASSTEINKILKKQNGVPGIAAKIVATNITTYFLLKSLPFAILMGVILYINYCNRNPKQNNTFLWILLFAMIVICAVSTLIKYYYNALYDIINNQYIPLCNPLNNTISGYFFDSSTGNYLSSVQSPELQTILYNSIVDLEPSVTDTPQNAITARKSILYQYIMHNNGNELAQLANISDFKAADLTSIRNAMQTLRSFNGIRDTVTKYNRMIYIVLGIFLGILFYLIFNENYKHNETQTIIISVFSIVFLLIISCIFGAYSNSLLLI</sequence>